<organism evidence="2 3">
    <name type="scientific">Artemia franciscana</name>
    <name type="common">Brine shrimp</name>
    <name type="synonym">Artemia sanfranciscana</name>
    <dbReference type="NCBI Taxonomy" id="6661"/>
    <lineage>
        <taxon>Eukaryota</taxon>
        <taxon>Metazoa</taxon>
        <taxon>Ecdysozoa</taxon>
        <taxon>Arthropoda</taxon>
        <taxon>Crustacea</taxon>
        <taxon>Branchiopoda</taxon>
        <taxon>Anostraca</taxon>
        <taxon>Artemiidae</taxon>
        <taxon>Artemia</taxon>
    </lineage>
</organism>
<evidence type="ECO:0000256" key="1">
    <source>
        <dbReference type="SAM" id="Phobius"/>
    </source>
</evidence>
<keyword evidence="1" id="KW-0472">Membrane</keyword>
<dbReference type="AlphaFoldDB" id="A0AA88HKA9"/>
<proteinExistence type="predicted"/>
<keyword evidence="1" id="KW-1133">Transmembrane helix</keyword>
<sequence length="252" mass="27332">MQPIVTSPLAQLTFKHHNLNAVYKMKVLIICALAVGAVISAPMNEVQTGSHLAVRGQQPSQVAPVDRQIARQGFAGQDSYLAALEYSHNSASIQGVDDESLLNRIRGFFSPGSARFSRGAVAASAASAVAAVAAIAAVFPFAAGRRRRRRSIDGEEIDEEIEASVSPMGMLAQRAQEIYAEVKQSDDCIERIACELGAYSKGFSYKDSLFRVASVFASDSYRKYLNRLSAASEREDEVDHCRTRLKCKAIGI</sequence>
<feature type="transmembrane region" description="Helical" evidence="1">
    <location>
        <begin position="120"/>
        <end position="142"/>
    </location>
</feature>
<keyword evidence="1" id="KW-0812">Transmembrane</keyword>
<comment type="caution">
    <text evidence="2">The sequence shown here is derived from an EMBL/GenBank/DDBJ whole genome shotgun (WGS) entry which is preliminary data.</text>
</comment>
<gene>
    <name evidence="2" type="ORF">QYM36_009365</name>
</gene>
<accession>A0AA88HKA9</accession>
<dbReference type="Proteomes" id="UP001187531">
    <property type="component" value="Unassembled WGS sequence"/>
</dbReference>
<dbReference type="EMBL" id="JAVRJZ010000014">
    <property type="protein sequence ID" value="KAK2713470.1"/>
    <property type="molecule type" value="Genomic_DNA"/>
</dbReference>
<name>A0AA88HKA9_ARTSF</name>
<protein>
    <submittedName>
        <fullName evidence="2">Uncharacterized protein</fullName>
    </submittedName>
</protein>
<feature type="transmembrane region" description="Helical" evidence="1">
    <location>
        <begin position="21"/>
        <end position="41"/>
    </location>
</feature>
<evidence type="ECO:0000313" key="2">
    <source>
        <dbReference type="EMBL" id="KAK2713470.1"/>
    </source>
</evidence>
<reference evidence="2" key="1">
    <citation type="submission" date="2023-07" db="EMBL/GenBank/DDBJ databases">
        <title>Chromosome-level genome assembly of Artemia franciscana.</title>
        <authorList>
            <person name="Jo E."/>
        </authorList>
    </citation>
    <scope>NUCLEOTIDE SEQUENCE</scope>
    <source>
        <tissue evidence="2">Whole body</tissue>
    </source>
</reference>
<evidence type="ECO:0000313" key="3">
    <source>
        <dbReference type="Proteomes" id="UP001187531"/>
    </source>
</evidence>
<keyword evidence="3" id="KW-1185">Reference proteome</keyword>